<dbReference type="HOGENOM" id="CLU_1165393_0_0_6"/>
<evidence type="ECO:0000313" key="2">
    <source>
        <dbReference type="Proteomes" id="UP000006062"/>
    </source>
</evidence>
<gene>
    <name evidence="1" type="ordered locus">Thivi_3562</name>
</gene>
<proteinExistence type="predicted"/>
<accession>I3YEK7</accession>
<dbReference type="Proteomes" id="UP000006062">
    <property type="component" value="Chromosome"/>
</dbReference>
<dbReference type="EMBL" id="CP003154">
    <property type="protein sequence ID" value="AFL75425.1"/>
    <property type="molecule type" value="Genomic_DNA"/>
</dbReference>
<dbReference type="KEGG" id="tvi:Thivi_3562"/>
<sequence>MTLDRSGRDHILETFMIDKRPLKSTLFAGLFALLATAPMLQAAGFGDFLKQMGGFSFGGTEFDPQEMAGNQKNWADRERWVKEALDHAYQALARSDTDVNLFDFQNYYNVLGIQWNPEYLTDPANIGNLNAYATFTEYLSRYLKVKQDLITKLAELNRHYAVLKQVDPRQLTGPFQLNTGAQPQSYTQQAASSVDATAHQAALATSAGAVEKYTAELNRAIDYGIKLESHFKQAAGIP</sequence>
<evidence type="ECO:0000313" key="1">
    <source>
        <dbReference type="EMBL" id="AFL75425.1"/>
    </source>
</evidence>
<organism evidence="1 2">
    <name type="scientific">Thiocystis violascens (strain ATCC 17096 / DSM 198 / 6111)</name>
    <name type="common">Chromatium violascens</name>
    <dbReference type="NCBI Taxonomy" id="765911"/>
    <lineage>
        <taxon>Bacteria</taxon>
        <taxon>Pseudomonadati</taxon>
        <taxon>Pseudomonadota</taxon>
        <taxon>Gammaproteobacteria</taxon>
        <taxon>Chromatiales</taxon>
        <taxon>Chromatiaceae</taxon>
        <taxon>Thiocystis</taxon>
    </lineage>
</organism>
<dbReference type="eggNOG" id="ENOG5033SUM">
    <property type="taxonomic scope" value="Bacteria"/>
</dbReference>
<name>I3YEK7_THIV6</name>
<protein>
    <submittedName>
        <fullName evidence="1">Uncharacterized protein</fullName>
    </submittedName>
</protein>
<dbReference type="AlphaFoldDB" id="I3YEK7"/>
<reference evidence="1 2" key="1">
    <citation type="submission" date="2012-06" db="EMBL/GenBank/DDBJ databases">
        <title>Complete sequence of Thiocystis violascens DSM 198.</title>
        <authorList>
            <consortium name="US DOE Joint Genome Institute"/>
            <person name="Lucas S."/>
            <person name="Han J."/>
            <person name="Lapidus A."/>
            <person name="Cheng J.-F."/>
            <person name="Goodwin L."/>
            <person name="Pitluck S."/>
            <person name="Peters L."/>
            <person name="Ovchinnikova G."/>
            <person name="Teshima H."/>
            <person name="Detter J.C."/>
            <person name="Han C."/>
            <person name="Tapia R."/>
            <person name="Land M."/>
            <person name="Hauser L."/>
            <person name="Kyrpides N."/>
            <person name="Ivanova N."/>
            <person name="Pagani I."/>
            <person name="Vogl K."/>
            <person name="Liu Z."/>
            <person name="Frigaard N.-U."/>
            <person name="Bryant D."/>
            <person name="Woyke T."/>
        </authorList>
    </citation>
    <scope>NUCLEOTIDE SEQUENCE [LARGE SCALE GENOMIC DNA]</scope>
    <source>
        <strain evidence="2">ATCC 17096 / DSM 198 / 6111</strain>
    </source>
</reference>
<keyword evidence="2" id="KW-1185">Reference proteome</keyword>